<keyword evidence="2" id="KW-0677">Repeat</keyword>
<dbReference type="EMBL" id="QXTE01000084">
    <property type="protein sequence ID" value="TFK07466.1"/>
    <property type="molecule type" value="Genomic_DNA"/>
</dbReference>
<reference evidence="4 5" key="1">
    <citation type="submission" date="2019-04" db="EMBL/GenBank/DDBJ databases">
        <title>Draft genome of the big-headed turtle Platysternon megacephalum.</title>
        <authorList>
            <person name="Gong S."/>
        </authorList>
    </citation>
    <scope>NUCLEOTIDE SEQUENCE [LARGE SCALE GENOMIC DNA]</scope>
    <source>
        <strain evidence="4">DO16091913</strain>
        <tissue evidence="4">Muscle</tissue>
    </source>
</reference>
<dbReference type="InterPro" id="IPR000210">
    <property type="entry name" value="BTB/POZ_dom"/>
</dbReference>
<dbReference type="Proteomes" id="UP000297703">
    <property type="component" value="Unassembled WGS sequence"/>
</dbReference>
<dbReference type="Pfam" id="PF00651">
    <property type="entry name" value="BTB"/>
    <property type="match status" value="1"/>
</dbReference>
<comment type="caution">
    <text evidence="4">The sequence shown here is derived from an EMBL/GenBank/DDBJ whole genome shotgun (WGS) entry which is preliminary data.</text>
</comment>
<evidence type="ECO:0000256" key="2">
    <source>
        <dbReference type="ARBA" id="ARBA00022737"/>
    </source>
</evidence>
<dbReference type="CDD" id="cd18186">
    <property type="entry name" value="BTB_POZ_ZBTB_KLHL-like"/>
    <property type="match status" value="1"/>
</dbReference>
<dbReference type="SMART" id="SM00225">
    <property type="entry name" value="BTB"/>
    <property type="match status" value="1"/>
</dbReference>
<proteinExistence type="predicted"/>
<evidence type="ECO:0000259" key="3">
    <source>
        <dbReference type="PROSITE" id="PS50097"/>
    </source>
</evidence>
<gene>
    <name evidence="4" type="ORF">DR999_PMT09685</name>
</gene>
<sequence>MDFLMDVDNEKDDTQDAPQSLGSFMSQGLKQMYLNQQFCDATLVVEGRRFPCHKVLLASVSPYFRVMFTSSFKESQDGEVLLKAIAPSIIQSMLNYLYLEEITLTAETAEELFITSSRLQILPLEEIISSVELNVVFPYGHFDYKRNRA</sequence>
<keyword evidence="5" id="KW-1185">Reference proteome</keyword>
<feature type="domain" description="BTB" evidence="3">
    <location>
        <begin position="39"/>
        <end position="106"/>
    </location>
</feature>
<dbReference type="STRING" id="55544.A0A4D9EBU2"/>
<dbReference type="Gene3D" id="3.30.710.10">
    <property type="entry name" value="Potassium Channel Kv1.1, Chain A"/>
    <property type="match status" value="1"/>
</dbReference>
<dbReference type="PROSITE" id="PS50097">
    <property type="entry name" value="BTB"/>
    <property type="match status" value="1"/>
</dbReference>
<accession>A0A4D9EBU2</accession>
<dbReference type="AlphaFoldDB" id="A0A4D9EBU2"/>
<keyword evidence="1" id="KW-0880">Kelch repeat</keyword>
<evidence type="ECO:0000313" key="5">
    <source>
        <dbReference type="Proteomes" id="UP000297703"/>
    </source>
</evidence>
<protein>
    <submittedName>
        <fullName evidence="4">T-complex protein 1 subunit gamma</fullName>
    </submittedName>
</protein>
<reference evidence="4 5" key="2">
    <citation type="submission" date="2019-04" db="EMBL/GenBank/DDBJ databases">
        <title>The genome sequence of big-headed turtle.</title>
        <authorList>
            <person name="Gong S."/>
        </authorList>
    </citation>
    <scope>NUCLEOTIDE SEQUENCE [LARGE SCALE GENOMIC DNA]</scope>
    <source>
        <strain evidence="4">DO16091913</strain>
        <tissue evidence="4">Muscle</tissue>
    </source>
</reference>
<organism evidence="4 5">
    <name type="scientific">Platysternon megacephalum</name>
    <name type="common">big-headed turtle</name>
    <dbReference type="NCBI Taxonomy" id="55544"/>
    <lineage>
        <taxon>Eukaryota</taxon>
        <taxon>Metazoa</taxon>
        <taxon>Chordata</taxon>
        <taxon>Craniata</taxon>
        <taxon>Vertebrata</taxon>
        <taxon>Euteleostomi</taxon>
        <taxon>Archelosauria</taxon>
        <taxon>Testudinata</taxon>
        <taxon>Testudines</taxon>
        <taxon>Cryptodira</taxon>
        <taxon>Durocryptodira</taxon>
        <taxon>Testudinoidea</taxon>
        <taxon>Platysternidae</taxon>
        <taxon>Platysternon</taxon>
    </lineage>
</organism>
<dbReference type="PANTHER" id="PTHR45632">
    <property type="entry name" value="LD33804P"/>
    <property type="match status" value="1"/>
</dbReference>
<evidence type="ECO:0000256" key="1">
    <source>
        <dbReference type="ARBA" id="ARBA00022441"/>
    </source>
</evidence>
<name>A0A4D9EBU2_9SAUR</name>
<dbReference type="InterPro" id="IPR011333">
    <property type="entry name" value="SKP1/BTB/POZ_sf"/>
</dbReference>
<evidence type="ECO:0000313" key="4">
    <source>
        <dbReference type="EMBL" id="TFK07466.1"/>
    </source>
</evidence>
<dbReference type="SUPFAM" id="SSF54695">
    <property type="entry name" value="POZ domain"/>
    <property type="match status" value="1"/>
</dbReference>
<dbReference type="PANTHER" id="PTHR45632:SF3">
    <property type="entry name" value="KELCH-LIKE PROTEIN 32"/>
    <property type="match status" value="1"/>
</dbReference>
<dbReference type="OrthoDB" id="6482909at2759"/>